<dbReference type="STRING" id="1097556.R4XHP2"/>
<dbReference type="OrthoDB" id="410701at2759"/>
<dbReference type="EMBL" id="CAHR02000009">
    <property type="protein sequence ID" value="CCG85164.1"/>
    <property type="molecule type" value="Genomic_DNA"/>
</dbReference>
<dbReference type="Proteomes" id="UP000013776">
    <property type="component" value="Unassembled WGS sequence"/>
</dbReference>
<dbReference type="GO" id="GO:0016836">
    <property type="term" value="F:hydro-lyase activity"/>
    <property type="evidence" value="ECO:0007669"/>
    <property type="project" value="UniProtKB-ARBA"/>
</dbReference>
<dbReference type="InterPro" id="IPR018376">
    <property type="entry name" value="Enoyl-CoA_hyd/isom_CS"/>
</dbReference>
<evidence type="ECO:0000256" key="2">
    <source>
        <dbReference type="ARBA" id="ARBA00023239"/>
    </source>
</evidence>
<keyword evidence="2" id="KW-0456">Lyase</keyword>
<dbReference type="eggNOG" id="KOG1679">
    <property type="taxonomic scope" value="Eukaryota"/>
</dbReference>
<gene>
    <name evidence="4" type="ORF">TAPDE_000326</name>
</gene>
<dbReference type="PROSITE" id="PS00166">
    <property type="entry name" value="ENOYL_COA_HYDRATASE"/>
    <property type="match status" value="1"/>
</dbReference>
<sequence>MSTLEHNVMHCTKLNSTTHPYAQIALLALNRPKARNALSRSLIDALQGAIHQVSADDRVRGVILTSTTPGMFCAGADLVERRTMAPQQVSDFLEDMRATFTQLTKLSVPTISVIDGHALGGGLELGLCTDIRIMGPLARVGLPETKLGIIPGAGGTQRLTRLIGASRTKELVFAARVLDGREAVSHGIGSHYVDDPYEKAIEMMESFIRNSPTGISQAKKAIDYATEDHPLESGLDFERAMYDNCMAGPDRNEGLLAFKEKRKPIYGLPAQSQIKAKL</sequence>
<dbReference type="Pfam" id="PF00378">
    <property type="entry name" value="ECH_1"/>
    <property type="match status" value="1"/>
</dbReference>
<dbReference type="CDD" id="cd06558">
    <property type="entry name" value="crotonase-like"/>
    <property type="match status" value="1"/>
</dbReference>
<dbReference type="AlphaFoldDB" id="R4XHP2"/>
<dbReference type="GO" id="GO:0006635">
    <property type="term" value="P:fatty acid beta-oxidation"/>
    <property type="evidence" value="ECO:0007669"/>
    <property type="project" value="TreeGrafter"/>
</dbReference>
<dbReference type="InterPro" id="IPR029045">
    <property type="entry name" value="ClpP/crotonase-like_dom_sf"/>
</dbReference>
<accession>R4XHP2</accession>
<dbReference type="FunFam" id="3.90.226.10:FF:000009">
    <property type="entry name" value="Carnitinyl-CoA dehydratase"/>
    <property type="match status" value="1"/>
</dbReference>
<dbReference type="InterPro" id="IPR001753">
    <property type="entry name" value="Enoyl-CoA_hydra/iso"/>
</dbReference>
<dbReference type="Gene3D" id="3.90.226.10">
    <property type="entry name" value="2-enoyl-CoA Hydratase, Chain A, domain 1"/>
    <property type="match status" value="1"/>
</dbReference>
<proteinExistence type="inferred from homology"/>
<dbReference type="InterPro" id="IPR014748">
    <property type="entry name" value="Enoyl-CoA_hydra_C"/>
</dbReference>
<dbReference type="GO" id="GO:0005739">
    <property type="term" value="C:mitochondrion"/>
    <property type="evidence" value="ECO:0007669"/>
    <property type="project" value="TreeGrafter"/>
</dbReference>
<reference evidence="4 5" key="1">
    <citation type="journal article" date="2013" name="MBio">
        <title>Genome sequencing of the plant pathogen Taphrina deformans, the causal agent of peach leaf curl.</title>
        <authorList>
            <person name="Cisse O.H."/>
            <person name="Almeida J.M.G.C.F."/>
            <person name="Fonseca A."/>
            <person name="Kumar A.A."/>
            <person name="Salojaervi J."/>
            <person name="Overmyer K."/>
            <person name="Hauser P.M."/>
            <person name="Pagni M."/>
        </authorList>
    </citation>
    <scope>NUCLEOTIDE SEQUENCE [LARGE SCALE GENOMIC DNA]</scope>
    <source>
        <strain evidence="5">PYCC 5710 / ATCC 11124 / CBS 356.35 / IMI 108563 / JCM 9778 / NBRC 8474</strain>
    </source>
</reference>
<dbReference type="FunFam" id="1.10.12.10:FF:000001">
    <property type="entry name" value="Probable enoyl-CoA hydratase, mitochondrial"/>
    <property type="match status" value="1"/>
</dbReference>
<dbReference type="PANTHER" id="PTHR11941">
    <property type="entry name" value="ENOYL-COA HYDRATASE-RELATED"/>
    <property type="match status" value="1"/>
</dbReference>
<protein>
    <submittedName>
        <fullName evidence="4">Mitochondrial methylglutaconyl-CoA hydratase</fullName>
    </submittedName>
</protein>
<evidence type="ECO:0000313" key="5">
    <source>
        <dbReference type="Proteomes" id="UP000013776"/>
    </source>
</evidence>
<keyword evidence="5" id="KW-1185">Reference proteome</keyword>
<evidence type="ECO:0000256" key="1">
    <source>
        <dbReference type="ARBA" id="ARBA00005254"/>
    </source>
</evidence>
<dbReference type="PANTHER" id="PTHR11941:SF171">
    <property type="entry name" value="SD19268P"/>
    <property type="match status" value="1"/>
</dbReference>
<dbReference type="Gene3D" id="1.10.12.10">
    <property type="entry name" value="Lyase 2-enoyl-coa Hydratase, Chain A, domain 2"/>
    <property type="match status" value="1"/>
</dbReference>
<evidence type="ECO:0000256" key="3">
    <source>
        <dbReference type="RuleBase" id="RU003707"/>
    </source>
</evidence>
<dbReference type="VEuPathDB" id="FungiDB:TAPDE_000326"/>
<dbReference type="SUPFAM" id="SSF52096">
    <property type="entry name" value="ClpP/crotonase"/>
    <property type="match status" value="1"/>
</dbReference>
<organism evidence="4 5">
    <name type="scientific">Taphrina deformans (strain PYCC 5710 / ATCC 11124 / CBS 356.35 / IMI 108563 / JCM 9778 / NBRC 8474)</name>
    <name type="common">Peach leaf curl fungus</name>
    <name type="synonym">Lalaria deformans</name>
    <dbReference type="NCBI Taxonomy" id="1097556"/>
    <lineage>
        <taxon>Eukaryota</taxon>
        <taxon>Fungi</taxon>
        <taxon>Dikarya</taxon>
        <taxon>Ascomycota</taxon>
        <taxon>Taphrinomycotina</taxon>
        <taxon>Taphrinomycetes</taxon>
        <taxon>Taphrinales</taxon>
        <taxon>Taphrinaceae</taxon>
        <taxon>Taphrina</taxon>
    </lineage>
</organism>
<name>R4XHP2_TAPDE</name>
<comment type="similarity">
    <text evidence="1 3">Belongs to the enoyl-CoA hydratase/isomerase family.</text>
</comment>
<comment type="caution">
    <text evidence="4">The sequence shown here is derived from an EMBL/GenBank/DDBJ whole genome shotgun (WGS) entry which is preliminary data.</text>
</comment>
<evidence type="ECO:0000313" key="4">
    <source>
        <dbReference type="EMBL" id="CCG85164.1"/>
    </source>
</evidence>